<comment type="caution">
    <text evidence="3">The sequence shown here is derived from an EMBL/GenBank/DDBJ whole genome shotgun (WGS) entry which is preliminary data.</text>
</comment>
<feature type="domain" description="MIP18 family-like" evidence="1">
    <location>
        <begin position="7"/>
        <end position="67"/>
    </location>
</feature>
<dbReference type="EMBL" id="VFQF01000001">
    <property type="protein sequence ID" value="TQN47300.1"/>
    <property type="molecule type" value="Genomic_DNA"/>
</dbReference>
<gene>
    <name evidence="3" type="ORF">FHX52_0393</name>
</gene>
<dbReference type="NCBIfam" id="TIGR02159">
    <property type="entry name" value="PA_CoA_Oxy4"/>
    <property type="match status" value="1"/>
</dbReference>
<proteinExistence type="predicted"/>
<dbReference type="PANTHER" id="PTHR42831:SF3">
    <property type="entry name" value="1,2-PHENYLACETYL-COA EPOXIDASE, SUBUNIT D-RELATED"/>
    <property type="match status" value="1"/>
</dbReference>
<dbReference type="Pfam" id="PF01883">
    <property type="entry name" value="FeS_assembly_P"/>
    <property type="match status" value="1"/>
</dbReference>
<evidence type="ECO:0000259" key="2">
    <source>
        <dbReference type="Pfam" id="PF23451"/>
    </source>
</evidence>
<reference evidence="3 4" key="1">
    <citation type="submission" date="2019-06" db="EMBL/GenBank/DDBJ databases">
        <title>Sequencing the genomes of 1000 actinobacteria strains.</title>
        <authorList>
            <person name="Klenk H.-P."/>
        </authorList>
    </citation>
    <scope>NUCLEOTIDE SEQUENCE [LARGE SCALE GENOMIC DNA]</scope>
    <source>
        <strain evidence="3 4">DSM 21776</strain>
    </source>
</reference>
<dbReference type="InterPro" id="IPR011883">
    <property type="entry name" value="PaaD-like"/>
</dbReference>
<dbReference type="SUPFAM" id="SSF117916">
    <property type="entry name" value="Fe-S cluster assembly (FSCA) domain-like"/>
    <property type="match status" value="1"/>
</dbReference>
<evidence type="ECO:0000313" key="4">
    <source>
        <dbReference type="Proteomes" id="UP000320085"/>
    </source>
</evidence>
<dbReference type="AlphaFoldDB" id="A0A543PTA9"/>
<evidence type="ECO:0000313" key="3">
    <source>
        <dbReference type="EMBL" id="TQN47300.1"/>
    </source>
</evidence>
<name>A0A543PTA9_9MICO</name>
<dbReference type="PANTHER" id="PTHR42831">
    <property type="entry name" value="FE-S PROTEIN MATURATION AUXILIARY FACTOR YITW"/>
    <property type="match status" value="1"/>
</dbReference>
<protein>
    <submittedName>
        <fullName evidence="3">Ring-1,2-phenylacetyl-CoA epoxidase subunit PaaD</fullName>
    </submittedName>
</protein>
<dbReference type="InterPro" id="IPR056572">
    <property type="entry name" value="Zn_ribbon_PaaD"/>
</dbReference>
<dbReference type="InterPro" id="IPR002744">
    <property type="entry name" value="MIP18-like"/>
</dbReference>
<dbReference type="Proteomes" id="UP000320085">
    <property type="component" value="Unassembled WGS sequence"/>
</dbReference>
<accession>A0A543PTA9</accession>
<sequence>MAVAVESAVAQAISRIPDPEVPVITIAELGILRDVEVDEQAHTVVVTITPTYSGCPAMEAIAARIAFAAHEQGYAADVRTQLSPAWTTDWMTDEGREALRRFGIAPPGPVSGSVSGEAAESRGPVAVTLQRHVVACPRCGSTDTTEIAHFGSTACKALRRCSACLEPFDEFKAI</sequence>
<dbReference type="Gene3D" id="3.30.300.130">
    <property type="entry name" value="Fe-S cluster assembly (FSCA)"/>
    <property type="match status" value="1"/>
</dbReference>
<feature type="domain" description="PaaD zinc beta ribbon" evidence="2">
    <location>
        <begin position="126"/>
        <end position="172"/>
    </location>
</feature>
<organism evidence="3 4">
    <name type="scientific">Humibacillus xanthopallidus</name>
    <dbReference type="NCBI Taxonomy" id="412689"/>
    <lineage>
        <taxon>Bacteria</taxon>
        <taxon>Bacillati</taxon>
        <taxon>Actinomycetota</taxon>
        <taxon>Actinomycetes</taxon>
        <taxon>Micrococcales</taxon>
        <taxon>Intrasporangiaceae</taxon>
        <taxon>Humibacillus</taxon>
    </lineage>
</organism>
<dbReference type="OrthoDB" id="3684942at2"/>
<dbReference type="InterPro" id="IPR052339">
    <property type="entry name" value="Fe-S_Maturation_MIP18"/>
</dbReference>
<dbReference type="RefSeq" id="WP_141819447.1">
    <property type="nucleotide sequence ID" value="NZ_BAAAQC010000005.1"/>
</dbReference>
<evidence type="ECO:0000259" key="1">
    <source>
        <dbReference type="Pfam" id="PF01883"/>
    </source>
</evidence>
<dbReference type="InterPro" id="IPR034904">
    <property type="entry name" value="FSCA_dom_sf"/>
</dbReference>
<dbReference type="Pfam" id="PF23451">
    <property type="entry name" value="Zn_ribbon_PaaD"/>
    <property type="match status" value="1"/>
</dbReference>